<protein>
    <submittedName>
        <fullName evidence="2">RCG22817</fullName>
    </submittedName>
</protein>
<sequence>MFCLMYLLLPHLLCPKGLTILALTMLVALYMSLPSLFLLSAHMPGIHSSTQINLTLGLFSGDSCPWISRTLKSQDSTCLPRITLFIHSLHTLQCQILLSCPLRKLFQLSVHTSFLPT</sequence>
<dbReference type="Proteomes" id="UP000234681">
    <property type="component" value="Chromosome 8"/>
</dbReference>
<feature type="transmembrane region" description="Helical" evidence="1">
    <location>
        <begin position="20"/>
        <end position="39"/>
    </location>
</feature>
<keyword evidence="1" id="KW-0472">Membrane</keyword>
<keyword evidence="1" id="KW-0812">Transmembrane</keyword>
<proteinExistence type="predicted"/>
<keyword evidence="1" id="KW-1133">Transmembrane helix</keyword>
<gene>
    <name evidence="2" type="ORF">rCG_22817</name>
</gene>
<accession>A6JYJ0</accession>
<name>A6JYJ0_RAT</name>
<organism evidence="2 3">
    <name type="scientific">Rattus norvegicus</name>
    <name type="common">Rat</name>
    <dbReference type="NCBI Taxonomy" id="10116"/>
    <lineage>
        <taxon>Eukaryota</taxon>
        <taxon>Metazoa</taxon>
        <taxon>Chordata</taxon>
        <taxon>Craniata</taxon>
        <taxon>Vertebrata</taxon>
        <taxon>Euteleostomi</taxon>
        <taxon>Mammalia</taxon>
        <taxon>Eutheria</taxon>
        <taxon>Euarchontoglires</taxon>
        <taxon>Glires</taxon>
        <taxon>Rodentia</taxon>
        <taxon>Myomorpha</taxon>
        <taxon>Muroidea</taxon>
        <taxon>Muridae</taxon>
        <taxon>Murinae</taxon>
        <taxon>Rattus</taxon>
    </lineage>
</organism>
<feature type="non-terminal residue" evidence="2">
    <location>
        <position position="117"/>
    </location>
</feature>
<reference evidence="2 3" key="1">
    <citation type="submission" date="2005-09" db="EMBL/GenBank/DDBJ databases">
        <authorList>
            <person name="Mural R.J."/>
            <person name="Li P.W."/>
            <person name="Adams M.D."/>
            <person name="Amanatides P.G."/>
            <person name="Baden-Tillson H."/>
            <person name="Barnstead M."/>
            <person name="Chin S.H."/>
            <person name="Dew I."/>
            <person name="Evans C.A."/>
            <person name="Ferriera S."/>
            <person name="Flanigan M."/>
            <person name="Fosler C."/>
            <person name="Glodek A."/>
            <person name="Gu Z."/>
            <person name="Holt R.A."/>
            <person name="Jennings D."/>
            <person name="Kraft C.L."/>
            <person name="Lu F."/>
            <person name="Nguyen T."/>
            <person name="Nusskern D.R."/>
            <person name="Pfannkoch C.M."/>
            <person name="Sitter C."/>
            <person name="Sutton G.G."/>
            <person name="Venter J.C."/>
            <person name="Wang Z."/>
            <person name="Woodage T."/>
            <person name="Zheng X.H."/>
            <person name="Zhong F."/>
        </authorList>
    </citation>
    <scope>NUCLEOTIDE SEQUENCE [LARGE SCALE GENOMIC DNA]</scope>
    <source>
        <strain>BN</strain>
        <strain evidence="3">Sprague-Dawley</strain>
    </source>
</reference>
<evidence type="ECO:0000256" key="1">
    <source>
        <dbReference type="SAM" id="Phobius"/>
    </source>
</evidence>
<dbReference type="AlphaFoldDB" id="A6JYJ0"/>
<dbReference type="EMBL" id="CH474007">
    <property type="protein sequence ID" value="EDL83285.1"/>
    <property type="molecule type" value="Genomic_DNA"/>
</dbReference>
<evidence type="ECO:0000313" key="2">
    <source>
        <dbReference type="EMBL" id="EDL83285.1"/>
    </source>
</evidence>
<evidence type="ECO:0000313" key="3">
    <source>
        <dbReference type="Proteomes" id="UP000234681"/>
    </source>
</evidence>